<gene>
    <name evidence="1" type="ordered locus">SERP0759</name>
</gene>
<sequence>MNDKQREMLREETHTYFLLLRLKDKHTLSTK</sequence>
<accession>Q5HPZ8</accession>
<dbReference type="HOGENOM" id="CLU_3398622_0_0_9"/>
<dbReference type="KEGG" id="ser:SERP0759"/>
<keyword evidence="2" id="KW-1185">Reference proteome</keyword>
<evidence type="ECO:0000313" key="1">
    <source>
        <dbReference type="EMBL" id="AAW54154.1"/>
    </source>
</evidence>
<organism evidence="1 2">
    <name type="scientific">Staphylococcus epidermidis (strain ATCC 35984 / DSM 28319 / BCRC 17069 / CCUG 31568 / BM 3577 / RP62A)</name>
    <dbReference type="NCBI Taxonomy" id="176279"/>
    <lineage>
        <taxon>Bacteria</taxon>
        <taxon>Bacillati</taxon>
        <taxon>Bacillota</taxon>
        <taxon>Bacilli</taxon>
        <taxon>Bacillales</taxon>
        <taxon>Staphylococcaceae</taxon>
        <taxon>Staphylococcus</taxon>
    </lineage>
</organism>
<dbReference type="AlphaFoldDB" id="Q5HPZ8"/>
<proteinExistence type="predicted"/>
<evidence type="ECO:0000313" key="2">
    <source>
        <dbReference type="Proteomes" id="UP000000531"/>
    </source>
</evidence>
<dbReference type="STRING" id="176279.SERP0759"/>
<protein>
    <submittedName>
        <fullName evidence="1">Uncharacterized protein</fullName>
    </submittedName>
</protein>
<reference evidence="1 2" key="1">
    <citation type="journal article" date="2005" name="J. Bacteriol.">
        <title>Insights on evolution of virulence and resistance from the complete genome analysis of an early methicillin-resistant Staphylococcus aureus strain and a biofilm-producing methicillin-resistant Staphylococcus epidermidis strain.</title>
        <authorList>
            <person name="Gill S.R."/>
            <person name="Fouts D.E."/>
            <person name="Archer G.L."/>
            <person name="Mongodin E.F."/>
            <person name="Deboy R.T."/>
            <person name="Ravel J."/>
            <person name="Paulsen I.T."/>
            <person name="Kolonay J.F."/>
            <person name="Brinkac L."/>
            <person name="Beanan M."/>
            <person name="Dodson R.J."/>
            <person name="Daugherty S.C."/>
            <person name="Madupu R."/>
            <person name="Angiuoli S.V."/>
            <person name="Durkin A.S."/>
            <person name="Haft D.H."/>
            <person name="Vamathevan J."/>
            <person name="Khouri H."/>
            <person name="Utterback T."/>
            <person name="Lee C."/>
            <person name="Dimitrov G."/>
            <person name="Jiang L."/>
            <person name="Qin H."/>
            <person name="Weidman J."/>
            <person name="Tran K."/>
            <person name="Kang K."/>
            <person name="Hance I.R."/>
            <person name="Nelson K.E."/>
            <person name="Fraser C.M."/>
        </authorList>
    </citation>
    <scope>NUCLEOTIDE SEQUENCE [LARGE SCALE GENOMIC DNA]</scope>
    <source>
        <strain evidence="2">ATCC 35984 / RP62A</strain>
    </source>
</reference>
<dbReference type="EMBL" id="CP000029">
    <property type="protein sequence ID" value="AAW54154.1"/>
    <property type="molecule type" value="Genomic_DNA"/>
</dbReference>
<name>Q5HPZ8_STAEQ</name>
<dbReference type="Proteomes" id="UP000000531">
    <property type="component" value="Chromosome"/>
</dbReference>